<dbReference type="AlphaFoldDB" id="W7QJS9"/>
<protein>
    <recommendedName>
        <fullName evidence="4">DUF3019 domain-containing protein</fullName>
    </recommendedName>
</protein>
<dbReference type="OrthoDB" id="5772660at2"/>
<evidence type="ECO:0000313" key="3">
    <source>
        <dbReference type="Proteomes" id="UP000019276"/>
    </source>
</evidence>
<feature type="signal peptide" evidence="1">
    <location>
        <begin position="1"/>
        <end position="23"/>
    </location>
</feature>
<organism evidence="2 3">
    <name type="scientific">Catenovulum agarivorans DS-2</name>
    <dbReference type="NCBI Taxonomy" id="1328313"/>
    <lineage>
        <taxon>Bacteria</taxon>
        <taxon>Pseudomonadati</taxon>
        <taxon>Pseudomonadota</taxon>
        <taxon>Gammaproteobacteria</taxon>
        <taxon>Alteromonadales</taxon>
        <taxon>Alteromonadaceae</taxon>
        <taxon>Catenovulum</taxon>
    </lineage>
</organism>
<keyword evidence="1" id="KW-0732">Signal</keyword>
<accession>W7QJS9</accession>
<dbReference type="Proteomes" id="UP000019276">
    <property type="component" value="Unassembled WGS sequence"/>
</dbReference>
<evidence type="ECO:0000313" key="2">
    <source>
        <dbReference type="EMBL" id="EWH08393.1"/>
    </source>
</evidence>
<gene>
    <name evidence="2" type="ORF">DS2_17667</name>
</gene>
<dbReference type="InterPro" id="IPR021559">
    <property type="entry name" value="DUF3019"/>
</dbReference>
<dbReference type="EMBL" id="ARZY01000048">
    <property type="protein sequence ID" value="EWH08393.1"/>
    <property type="molecule type" value="Genomic_DNA"/>
</dbReference>
<feature type="chain" id="PRO_5004900903" description="DUF3019 domain-containing protein" evidence="1">
    <location>
        <begin position="24"/>
        <end position="133"/>
    </location>
</feature>
<sequence>MFKINLASALFVVCLASTPSSIAQPLEHTMQATPARCVALHQGQTCYQLVDISWQLNSIGSYCLFISSSTEALTCWQQNSQQQGVYKYDVQSAEDVVFSIKDMKSLQTVMQLRFEIAWVYNQSQQRRSTWRLF</sequence>
<dbReference type="eggNOG" id="ENOG5032YD2">
    <property type="taxonomic scope" value="Bacteria"/>
</dbReference>
<dbReference type="STRING" id="1328313.DS2_17667"/>
<dbReference type="Pfam" id="PF11456">
    <property type="entry name" value="DUF3019"/>
    <property type="match status" value="1"/>
</dbReference>
<evidence type="ECO:0000256" key="1">
    <source>
        <dbReference type="SAM" id="SignalP"/>
    </source>
</evidence>
<evidence type="ECO:0008006" key="4">
    <source>
        <dbReference type="Google" id="ProtNLM"/>
    </source>
</evidence>
<reference evidence="2 3" key="1">
    <citation type="journal article" date="2014" name="Genome Announc.">
        <title>Draft Genome Sequence of the Agar-Degrading Bacterium Catenovulum sp. Strain DS-2, Isolated from Intestines of Haliotis diversicolor.</title>
        <authorList>
            <person name="Shan D."/>
            <person name="Li X."/>
            <person name="Gu Z."/>
            <person name="Wei G."/>
            <person name="Gao Z."/>
            <person name="Shao Z."/>
        </authorList>
    </citation>
    <scope>NUCLEOTIDE SEQUENCE [LARGE SCALE GENOMIC DNA]</scope>
    <source>
        <strain evidence="2 3">DS-2</strain>
    </source>
</reference>
<name>W7QJS9_9ALTE</name>
<comment type="caution">
    <text evidence="2">The sequence shown here is derived from an EMBL/GenBank/DDBJ whole genome shotgun (WGS) entry which is preliminary data.</text>
</comment>
<proteinExistence type="predicted"/>
<dbReference type="RefSeq" id="WP_051479982.1">
    <property type="nucleotide sequence ID" value="NZ_ARZY01000048.1"/>
</dbReference>
<keyword evidence="3" id="KW-1185">Reference proteome</keyword>